<evidence type="ECO:0000256" key="4">
    <source>
        <dbReference type="ARBA" id="ARBA00022448"/>
    </source>
</evidence>
<evidence type="ECO:0000256" key="2">
    <source>
        <dbReference type="ARBA" id="ARBA00004236"/>
    </source>
</evidence>
<keyword evidence="10" id="KW-0677">Repeat</keyword>
<keyword evidence="12" id="KW-0653">Protein transport</keyword>
<dbReference type="CTD" id="20209992"/>
<dbReference type="GO" id="GO:0015031">
    <property type="term" value="P:protein transport"/>
    <property type="evidence" value="ECO:0007669"/>
    <property type="project" value="UniProtKB-KW"/>
</dbReference>
<protein>
    <recommendedName>
        <fullName evidence="17">EF-hand domain-containing protein</fullName>
    </recommendedName>
</protein>
<dbReference type="InterPro" id="IPR011992">
    <property type="entry name" value="EF-hand-dom_pair"/>
</dbReference>
<keyword evidence="15" id="KW-0449">Lipoprotein</keyword>
<reference evidence="18 20" key="2">
    <citation type="journal article" date="2013" name="Nature">
        <title>Insights into bilaterian evolution from three spiralian genomes.</title>
        <authorList>
            <person name="Simakov O."/>
            <person name="Marletaz F."/>
            <person name="Cho S.J."/>
            <person name="Edsinger-Gonzales E."/>
            <person name="Havlak P."/>
            <person name="Hellsten U."/>
            <person name="Kuo D.H."/>
            <person name="Larsson T."/>
            <person name="Lv J."/>
            <person name="Arendt D."/>
            <person name="Savage R."/>
            <person name="Osoegawa K."/>
            <person name="de Jong P."/>
            <person name="Grimwood J."/>
            <person name="Chapman J.A."/>
            <person name="Shapiro H."/>
            <person name="Aerts A."/>
            <person name="Otillar R.P."/>
            <person name="Terry A.Y."/>
            <person name="Boore J.L."/>
            <person name="Grigoriev I.V."/>
            <person name="Lindberg D.R."/>
            <person name="Seaver E.C."/>
            <person name="Weisblat D.A."/>
            <person name="Putnam N.H."/>
            <person name="Rokhsar D.S."/>
        </authorList>
    </citation>
    <scope>NUCLEOTIDE SEQUENCE</scope>
</reference>
<dbReference type="EnsemblMetazoa" id="HelroT185098">
    <property type="protein sequence ID" value="HelroP185098"/>
    <property type="gene ID" value="HelroG185098"/>
</dbReference>
<evidence type="ECO:0000313" key="19">
    <source>
        <dbReference type="EnsemblMetazoa" id="HelroP185098"/>
    </source>
</evidence>
<dbReference type="RefSeq" id="XP_009027273.1">
    <property type="nucleotide sequence ID" value="XM_009029025.1"/>
</dbReference>
<feature type="domain" description="EF-hand" evidence="17">
    <location>
        <begin position="149"/>
        <end position="184"/>
    </location>
</feature>
<evidence type="ECO:0000256" key="10">
    <source>
        <dbReference type="ARBA" id="ARBA00022737"/>
    </source>
</evidence>
<comment type="subcellular location">
    <subcellularLocation>
        <location evidence="2">Cell membrane</location>
    </subcellularLocation>
    <subcellularLocation>
        <location evidence="3">Cytoplasm</location>
    </subcellularLocation>
    <subcellularLocation>
        <location evidence="1">Nucleus</location>
    </subcellularLocation>
</comment>
<keyword evidence="13" id="KW-0472">Membrane</keyword>
<gene>
    <name evidence="19" type="primary">20209992</name>
    <name evidence="18" type="ORF">HELRODRAFT_185098</name>
</gene>
<dbReference type="OMA" id="ITRNILY"/>
<evidence type="ECO:0000256" key="1">
    <source>
        <dbReference type="ARBA" id="ARBA00004123"/>
    </source>
</evidence>
<dbReference type="Proteomes" id="UP000015101">
    <property type="component" value="Unassembled WGS sequence"/>
</dbReference>
<proteinExistence type="inferred from homology"/>
<evidence type="ECO:0000313" key="18">
    <source>
        <dbReference type="EMBL" id="ESN94152.1"/>
    </source>
</evidence>
<dbReference type="PROSITE" id="PS00018">
    <property type="entry name" value="EF_HAND_1"/>
    <property type="match status" value="2"/>
</dbReference>
<comment type="similarity">
    <text evidence="16">Belongs to the calcineurin regulatory subunit family. CHP subfamily.</text>
</comment>
<dbReference type="SUPFAM" id="SSF47473">
    <property type="entry name" value="EF-hand"/>
    <property type="match status" value="1"/>
</dbReference>
<dbReference type="InParanoid" id="T1FME3"/>
<dbReference type="GO" id="GO:0005634">
    <property type="term" value="C:nucleus"/>
    <property type="evidence" value="ECO:0007669"/>
    <property type="project" value="UniProtKB-SubCell"/>
</dbReference>
<evidence type="ECO:0000256" key="13">
    <source>
        <dbReference type="ARBA" id="ARBA00023136"/>
    </source>
</evidence>
<dbReference type="STRING" id="6412.T1FME3"/>
<evidence type="ECO:0000256" key="16">
    <source>
        <dbReference type="ARBA" id="ARBA00038164"/>
    </source>
</evidence>
<dbReference type="GO" id="GO:0005886">
    <property type="term" value="C:plasma membrane"/>
    <property type="evidence" value="ECO:0000318"/>
    <property type="project" value="GO_Central"/>
</dbReference>
<dbReference type="eggNOG" id="KOG0034">
    <property type="taxonomic scope" value="Eukaryota"/>
</dbReference>
<dbReference type="Pfam" id="PF13499">
    <property type="entry name" value="EF-hand_7"/>
    <property type="match status" value="1"/>
</dbReference>
<dbReference type="HOGENOM" id="CLU_061288_10_1_1"/>
<dbReference type="AlphaFoldDB" id="T1FME3"/>
<evidence type="ECO:0000313" key="20">
    <source>
        <dbReference type="Proteomes" id="UP000015101"/>
    </source>
</evidence>
<accession>T1FME3</accession>
<dbReference type="GeneID" id="20209992"/>
<keyword evidence="11" id="KW-0106">Calcium</keyword>
<evidence type="ECO:0000256" key="3">
    <source>
        <dbReference type="ARBA" id="ARBA00004496"/>
    </source>
</evidence>
<evidence type="ECO:0000256" key="5">
    <source>
        <dbReference type="ARBA" id="ARBA00022475"/>
    </source>
</evidence>
<dbReference type="CDD" id="cd00051">
    <property type="entry name" value="EFh"/>
    <property type="match status" value="1"/>
</dbReference>
<organism evidence="19 20">
    <name type="scientific">Helobdella robusta</name>
    <name type="common">Californian leech</name>
    <dbReference type="NCBI Taxonomy" id="6412"/>
    <lineage>
        <taxon>Eukaryota</taxon>
        <taxon>Metazoa</taxon>
        <taxon>Spiralia</taxon>
        <taxon>Lophotrochozoa</taxon>
        <taxon>Annelida</taxon>
        <taxon>Clitellata</taxon>
        <taxon>Hirudinea</taxon>
        <taxon>Rhynchobdellida</taxon>
        <taxon>Glossiphoniidae</taxon>
        <taxon>Helobdella</taxon>
    </lineage>
</organism>
<evidence type="ECO:0000259" key="17">
    <source>
        <dbReference type="PROSITE" id="PS50222"/>
    </source>
</evidence>
<keyword evidence="7" id="KW-0597">Phosphoprotein</keyword>
<keyword evidence="8" id="KW-0519">Myristate</keyword>
<dbReference type="InterPro" id="IPR051875">
    <property type="entry name" value="Calcineurin_B_homologous"/>
</dbReference>
<reference evidence="19" key="3">
    <citation type="submission" date="2015-06" db="UniProtKB">
        <authorList>
            <consortium name="EnsemblMetazoa"/>
        </authorList>
    </citation>
    <scope>IDENTIFICATION</scope>
</reference>
<keyword evidence="20" id="KW-1185">Reference proteome</keyword>
<keyword evidence="5" id="KW-1003">Cell membrane</keyword>
<dbReference type="SMART" id="SM00054">
    <property type="entry name" value="EFh"/>
    <property type="match status" value="2"/>
</dbReference>
<sequence>MGLSSSMPLSSEEMSNICKETGFSKALVLRLYLRFKILDRRSAGCLEQEDFLKVGHFHKNPFRDRILQLFFEENNETLTGVTFPKFLKTLAAFRPAVENKTPPDQPNSRESKTKVMFRMLDVDKDGKISRFELFDAVKSMIHVNISEEELCSIVERAILEVDEDEDGMVSYEEFVQMVQHIPIEEKFSLRFLLT</sequence>
<evidence type="ECO:0000256" key="14">
    <source>
        <dbReference type="ARBA" id="ARBA00023242"/>
    </source>
</evidence>
<evidence type="ECO:0000256" key="15">
    <source>
        <dbReference type="ARBA" id="ARBA00023288"/>
    </source>
</evidence>
<name>T1FME3_HELRO</name>
<dbReference type="InterPro" id="IPR002048">
    <property type="entry name" value="EF_hand_dom"/>
</dbReference>
<dbReference type="KEGG" id="hro:HELRODRAFT_185098"/>
<evidence type="ECO:0000256" key="7">
    <source>
        <dbReference type="ARBA" id="ARBA00022553"/>
    </source>
</evidence>
<dbReference type="GO" id="GO:0005509">
    <property type="term" value="F:calcium ion binding"/>
    <property type="evidence" value="ECO:0000318"/>
    <property type="project" value="GO_Central"/>
</dbReference>
<dbReference type="OrthoDB" id="114727at2759"/>
<evidence type="ECO:0000256" key="12">
    <source>
        <dbReference type="ARBA" id="ARBA00022927"/>
    </source>
</evidence>
<dbReference type="GO" id="GO:0005737">
    <property type="term" value="C:cytoplasm"/>
    <property type="evidence" value="ECO:0007669"/>
    <property type="project" value="UniProtKB-SubCell"/>
</dbReference>
<dbReference type="InterPro" id="IPR018247">
    <property type="entry name" value="EF_Hand_1_Ca_BS"/>
</dbReference>
<dbReference type="EMBL" id="KB097571">
    <property type="protein sequence ID" value="ESN94152.1"/>
    <property type="molecule type" value="Genomic_DNA"/>
</dbReference>
<dbReference type="PANTHER" id="PTHR46002">
    <property type="entry name" value="EG:114D9.1 PROTEIN-RELATED"/>
    <property type="match status" value="1"/>
</dbReference>
<keyword evidence="14" id="KW-0539">Nucleus</keyword>
<reference evidence="20" key="1">
    <citation type="submission" date="2012-12" db="EMBL/GenBank/DDBJ databases">
        <authorList>
            <person name="Hellsten U."/>
            <person name="Grimwood J."/>
            <person name="Chapman J.A."/>
            <person name="Shapiro H."/>
            <person name="Aerts A."/>
            <person name="Otillar R.P."/>
            <person name="Terry A.Y."/>
            <person name="Boore J.L."/>
            <person name="Simakov O."/>
            <person name="Marletaz F."/>
            <person name="Cho S.-J."/>
            <person name="Edsinger-Gonzales E."/>
            <person name="Havlak P."/>
            <person name="Kuo D.-H."/>
            <person name="Larsson T."/>
            <person name="Lv J."/>
            <person name="Arendt D."/>
            <person name="Savage R."/>
            <person name="Osoegawa K."/>
            <person name="de Jong P."/>
            <person name="Lindberg D.R."/>
            <person name="Seaver E.C."/>
            <person name="Weisblat D.A."/>
            <person name="Putnam N.H."/>
            <person name="Grigoriev I.V."/>
            <person name="Rokhsar D.S."/>
        </authorList>
    </citation>
    <scope>NUCLEOTIDE SEQUENCE</scope>
</reference>
<evidence type="ECO:0000256" key="11">
    <source>
        <dbReference type="ARBA" id="ARBA00022837"/>
    </source>
</evidence>
<dbReference type="EMBL" id="AMQM01001501">
    <property type="status" value="NOT_ANNOTATED_CDS"/>
    <property type="molecule type" value="Genomic_DNA"/>
</dbReference>
<keyword evidence="9" id="KW-0479">Metal-binding</keyword>
<dbReference type="Gene3D" id="1.10.238.10">
    <property type="entry name" value="EF-hand"/>
    <property type="match status" value="1"/>
</dbReference>
<keyword evidence="6" id="KW-0963">Cytoplasm</keyword>
<evidence type="ECO:0000256" key="9">
    <source>
        <dbReference type="ARBA" id="ARBA00022723"/>
    </source>
</evidence>
<dbReference type="PROSITE" id="PS50222">
    <property type="entry name" value="EF_HAND_2"/>
    <property type="match status" value="2"/>
</dbReference>
<evidence type="ECO:0000256" key="8">
    <source>
        <dbReference type="ARBA" id="ARBA00022707"/>
    </source>
</evidence>
<feature type="domain" description="EF-hand" evidence="17">
    <location>
        <begin position="108"/>
        <end position="143"/>
    </location>
</feature>
<keyword evidence="4" id="KW-0813">Transport</keyword>
<evidence type="ECO:0000256" key="6">
    <source>
        <dbReference type="ARBA" id="ARBA00022490"/>
    </source>
</evidence>